<comment type="caution">
    <text evidence="3">The sequence shown here is derived from an EMBL/GenBank/DDBJ whole genome shotgun (WGS) entry which is preliminary data.</text>
</comment>
<keyword evidence="2" id="KW-0812">Transmembrane</keyword>
<dbReference type="RefSeq" id="WP_200131724.1">
    <property type="nucleotide sequence ID" value="NZ_JAEHOI010000004.1"/>
</dbReference>
<evidence type="ECO:0000313" key="3">
    <source>
        <dbReference type="EMBL" id="MBK0421515.1"/>
    </source>
</evidence>
<feature type="transmembrane region" description="Helical" evidence="2">
    <location>
        <begin position="57"/>
        <end position="77"/>
    </location>
</feature>
<sequence>MNNTVPVDFDLDALRDPSLGAPGTTPAREREERHLRIATPAPAGETRRRRSPLMGSLIAVGVILGIMGAQLGLSIAVSQGAYETRALEIEQRDLARVERVLSQNVDKLSSPQNLAENAAALGMVQNSHPATLRLSNGAVLGALESKTTEARENLVPNATLKNMPVVDAKGLLVSRSSGQAADDQVDPTQAPVRWKGKLPAPETH</sequence>
<feature type="region of interest" description="Disordered" evidence="1">
    <location>
        <begin position="174"/>
        <end position="204"/>
    </location>
</feature>
<evidence type="ECO:0000256" key="1">
    <source>
        <dbReference type="SAM" id="MobiDB-lite"/>
    </source>
</evidence>
<proteinExistence type="predicted"/>
<name>A0A934QB81_9MICO</name>
<organism evidence="3 4">
    <name type="scientific">Leucobacter edaphi</name>
    <dbReference type="NCBI Taxonomy" id="2796472"/>
    <lineage>
        <taxon>Bacteria</taxon>
        <taxon>Bacillati</taxon>
        <taxon>Actinomycetota</taxon>
        <taxon>Actinomycetes</taxon>
        <taxon>Micrococcales</taxon>
        <taxon>Microbacteriaceae</taxon>
        <taxon>Leucobacter</taxon>
    </lineage>
</organism>
<keyword evidence="2" id="KW-0472">Membrane</keyword>
<dbReference type="Proteomes" id="UP000618733">
    <property type="component" value="Unassembled WGS sequence"/>
</dbReference>
<accession>A0A934QB81</accession>
<dbReference type="AlphaFoldDB" id="A0A934QB81"/>
<evidence type="ECO:0000313" key="4">
    <source>
        <dbReference type="Proteomes" id="UP000618733"/>
    </source>
</evidence>
<gene>
    <name evidence="3" type="ORF">JD292_05440</name>
</gene>
<dbReference type="EMBL" id="JAEHOI010000004">
    <property type="protein sequence ID" value="MBK0421515.1"/>
    <property type="molecule type" value="Genomic_DNA"/>
</dbReference>
<protein>
    <recommendedName>
        <fullName evidence="5">Cell division protein FtsL</fullName>
    </recommendedName>
</protein>
<reference evidence="3" key="1">
    <citation type="submission" date="2020-12" db="EMBL/GenBank/DDBJ databases">
        <title>Leucobacter sp. CAS2, isolated from Chromium sludge.</title>
        <authorList>
            <person name="Xu Z."/>
        </authorList>
    </citation>
    <scope>NUCLEOTIDE SEQUENCE</scope>
    <source>
        <strain evidence="3">CSA2</strain>
    </source>
</reference>
<evidence type="ECO:0000256" key="2">
    <source>
        <dbReference type="SAM" id="Phobius"/>
    </source>
</evidence>
<keyword evidence="2" id="KW-1133">Transmembrane helix</keyword>
<keyword evidence="4" id="KW-1185">Reference proteome</keyword>
<feature type="region of interest" description="Disordered" evidence="1">
    <location>
        <begin position="1"/>
        <end position="49"/>
    </location>
</feature>
<evidence type="ECO:0008006" key="5">
    <source>
        <dbReference type="Google" id="ProtNLM"/>
    </source>
</evidence>